<dbReference type="AlphaFoldDB" id="A0A915JDL9"/>
<dbReference type="WBParaSite" id="nRc.2.0.1.t24609-RA">
    <property type="protein sequence ID" value="nRc.2.0.1.t24609-RA"/>
    <property type="gene ID" value="nRc.2.0.1.g24609"/>
</dbReference>
<sequence>METILKDIETALGYTDDPRHTFTITNSKTSLAIATKIEMSAHAFCAAILELVPFKKEDMEKSMT</sequence>
<dbReference type="Proteomes" id="UP000887565">
    <property type="component" value="Unplaced"/>
</dbReference>
<proteinExistence type="predicted"/>
<name>A0A915JDL9_ROMCU</name>
<accession>A0A915JDL9</accession>
<organism evidence="1 2">
    <name type="scientific">Romanomermis culicivorax</name>
    <name type="common">Nematode worm</name>
    <dbReference type="NCBI Taxonomy" id="13658"/>
    <lineage>
        <taxon>Eukaryota</taxon>
        <taxon>Metazoa</taxon>
        <taxon>Ecdysozoa</taxon>
        <taxon>Nematoda</taxon>
        <taxon>Enoplea</taxon>
        <taxon>Dorylaimia</taxon>
        <taxon>Mermithida</taxon>
        <taxon>Mermithoidea</taxon>
        <taxon>Mermithidae</taxon>
        <taxon>Romanomermis</taxon>
    </lineage>
</organism>
<protein>
    <submittedName>
        <fullName evidence="2">Uncharacterized protein</fullName>
    </submittedName>
</protein>
<evidence type="ECO:0000313" key="1">
    <source>
        <dbReference type="Proteomes" id="UP000887565"/>
    </source>
</evidence>
<keyword evidence="1" id="KW-1185">Reference proteome</keyword>
<evidence type="ECO:0000313" key="2">
    <source>
        <dbReference type="WBParaSite" id="nRc.2.0.1.t24609-RA"/>
    </source>
</evidence>
<reference evidence="2" key="1">
    <citation type="submission" date="2022-11" db="UniProtKB">
        <authorList>
            <consortium name="WormBaseParasite"/>
        </authorList>
    </citation>
    <scope>IDENTIFICATION</scope>
</reference>